<keyword evidence="2" id="KW-1185">Reference proteome</keyword>
<evidence type="ECO:0008006" key="3">
    <source>
        <dbReference type="Google" id="ProtNLM"/>
    </source>
</evidence>
<evidence type="ECO:0000313" key="1">
    <source>
        <dbReference type="EMBL" id="RFM27058.1"/>
    </source>
</evidence>
<comment type="caution">
    <text evidence="1">The sequence shown here is derived from an EMBL/GenBank/DDBJ whole genome shotgun (WGS) entry which is preliminary data.</text>
</comment>
<dbReference type="AlphaFoldDB" id="A0A3E1NGY0"/>
<evidence type="ECO:0000313" key="2">
    <source>
        <dbReference type="Proteomes" id="UP000261284"/>
    </source>
</evidence>
<name>A0A3E1NGY0_9BACT</name>
<protein>
    <recommendedName>
        <fullName evidence="3">DUF4595 domain-containing protein</fullName>
    </recommendedName>
</protein>
<sequence length="262" mass="28849">MAALLLTLTGCQKDYSVDTLNAASGAQLKTVRIYFLDNNVAAGDDTLHTINYLYDARQRLVRVLDSNYNKDGARYAGALTYNYDGTSKYPSAATSEEDNGNGFMEHDMAVFRFDANKRLVFDSSIINGSTISIAWTGNTAIRTMIDKTAGGTTTMDTLYLDDKRNITKETTTQLVSGYLVNIVTTNTYTNYANPFAAYPFPPMTTVESANLPQSIAIVATDVLDGSNLYKDNATLQYKLDDKGRVIEQASADGNTKFIFSYY</sequence>
<accession>A0A3E1NGY0</accession>
<gene>
    <name evidence="1" type="ORF">DXN05_16455</name>
</gene>
<dbReference type="Proteomes" id="UP000261284">
    <property type="component" value="Unassembled WGS sequence"/>
</dbReference>
<proteinExistence type="predicted"/>
<dbReference type="EMBL" id="QTJU01000006">
    <property type="protein sequence ID" value="RFM27058.1"/>
    <property type="molecule type" value="Genomic_DNA"/>
</dbReference>
<reference evidence="1 2" key="1">
    <citation type="submission" date="2018-08" db="EMBL/GenBank/DDBJ databases">
        <title>Chitinophagaceae sp. K23C18032701, a novel bacterium isolated from forest soil.</title>
        <authorList>
            <person name="Wang C."/>
        </authorList>
    </citation>
    <scope>NUCLEOTIDE SEQUENCE [LARGE SCALE GENOMIC DNA]</scope>
    <source>
        <strain evidence="1 2">K23C18032701</strain>
    </source>
</reference>
<organism evidence="1 2">
    <name type="scientific">Deminuibacter soli</name>
    <dbReference type="NCBI Taxonomy" id="2291815"/>
    <lineage>
        <taxon>Bacteria</taxon>
        <taxon>Pseudomonadati</taxon>
        <taxon>Bacteroidota</taxon>
        <taxon>Chitinophagia</taxon>
        <taxon>Chitinophagales</taxon>
        <taxon>Chitinophagaceae</taxon>
        <taxon>Deminuibacter</taxon>
    </lineage>
</organism>